<dbReference type="PANTHER" id="PTHR33798:SF5">
    <property type="entry name" value="FLAVIN REDUCTASE LIKE DOMAIN-CONTAINING PROTEIN"/>
    <property type="match status" value="1"/>
</dbReference>
<evidence type="ECO:0000259" key="5">
    <source>
        <dbReference type="SMART" id="SM00903"/>
    </source>
</evidence>
<evidence type="ECO:0000256" key="1">
    <source>
        <dbReference type="ARBA" id="ARBA00001917"/>
    </source>
</evidence>
<dbReference type="InterPro" id="IPR012349">
    <property type="entry name" value="Split_barrel_FMN-bd"/>
</dbReference>
<dbReference type="Pfam" id="PF01613">
    <property type="entry name" value="Flavin_Reduct"/>
    <property type="match status" value="1"/>
</dbReference>
<sequence length="258" mass="29155">MDRLPFKHEEEFTLTQSPNPEWVQGQKQVPSMGLATEENTTTFVAEEIDKALRYKLLVGGVAPRPIAFVSSQSPEGVQNLAPFSYFNIVGHDPATIVFSVARSLNGPKDTAKNILSTKEFVVNIMSEWFLESANYTAIDAPDMVSEFELSGLTPYPSDLVKPPRVAESAYAMECKLIHHYPLQNHEERITHDVMIGQVLAWKVRNEILGEKNRIDYTQYKPLGRLGGIMYSRVNQGFEIPRPTWEQEKDALKKGEDKV</sequence>
<comment type="similarity">
    <text evidence="4">Belongs to the flavoredoxin family.</text>
</comment>
<keyword evidence="2" id="KW-0285">Flavoprotein</keyword>
<dbReference type="Proteomes" id="UP001479436">
    <property type="component" value="Unassembled WGS sequence"/>
</dbReference>
<dbReference type="EMBL" id="JASJQH010000041">
    <property type="protein sequence ID" value="KAK9768000.1"/>
    <property type="molecule type" value="Genomic_DNA"/>
</dbReference>
<dbReference type="PANTHER" id="PTHR33798">
    <property type="entry name" value="FLAVOPROTEIN OXYGENASE"/>
    <property type="match status" value="1"/>
</dbReference>
<evidence type="ECO:0000256" key="4">
    <source>
        <dbReference type="ARBA" id="ARBA00038054"/>
    </source>
</evidence>
<accession>A0ABR2X2M2</accession>
<proteinExistence type="inferred from homology"/>
<dbReference type="SUPFAM" id="SSF50475">
    <property type="entry name" value="FMN-binding split barrel"/>
    <property type="match status" value="1"/>
</dbReference>
<evidence type="ECO:0000313" key="7">
    <source>
        <dbReference type="Proteomes" id="UP001479436"/>
    </source>
</evidence>
<keyword evidence="7" id="KW-1185">Reference proteome</keyword>
<evidence type="ECO:0000256" key="3">
    <source>
        <dbReference type="ARBA" id="ARBA00022643"/>
    </source>
</evidence>
<comment type="cofactor">
    <cofactor evidence="1">
        <name>FMN</name>
        <dbReference type="ChEBI" id="CHEBI:58210"/>
    </cofactor>
</comment>
<gene>
    <name evidence="6" type="ORF">K7432_001729</name>
</gene>
<protein>
    <recommendedName>
        <fullName evidence="5">Flavin reductase like domain-containing protein</fullName>
    </recommendedName>
</protein>
<evidence type="ECO:0000256" key="2">
    <source>
        <dbReference type="ARBA" id="ARBA00022630"/>
    </source>
</evidence>
<feature type="domain" description="Flavin reductase like" evidence="5">
    <location>
        <begin position="59"/>
        <end position="217"/>
    </location>
</feature>
<evidence type="ECO:0000313" key="6">
    <source>
        <dbReference type="EMBL" id="KAK9768000.1"/>
    </source>
</evidence>
<organism evidence="6 7">
    <name type="scientific">Basidiobolus ranarum</name>
    <dbReference type="NCBI Taxonomy" id="34480"/>
    <lineage>
        <taxon>Eukaryota</taxon>
        <taxon>Fungi</taxon>
        <taxon>Fungi incertae sedis</taxon>
        <taxon>Zoopagomycota</taxon>
        <taxon>Entomophthoromycotina</taxon>
        <taxon>Basidiobolomycetes</taxon>
        <taxon>Basidiobolales</taxon>
        <taxon>Basidiobolaceae</taxon>
        <taxon>Basidiobolus</taxon>
    </lineage>
</organism>
<comment type="caution">
    <text evidence="6">The sequence shown here is derived from an EMBL/GenBank/DDBJ whole genome shotgun (WGS) entry which is preliminary data.</text>
</comment>
<keyword evidence="3" id="KW-0288">FMN</keyword>
<dbReference type="InterPro" id="IPR002563">
    <property type="entry name" value="Flavin_Rdtase-like_dom"/>
</dbReference>
<dbReference type="SMART" id="SM00903">
    <property type="entry name" value="Flavin_Reduct"/>
    <property type="match status" value="1"/>
</dbReference>
<reference evidence="6 7" key="1">
    <citation type="submission" date="2023-04" db="EMBL/GenBank/DDBJ databases">
        <title>Genome of Basidiobolus ranarum AG-B5.</title>
        <authorList>
            <person name="Stajich J.E."/>
            <person name="Carter-House D."/>
            <person name="Gryganskyi A."/>
        </authorList>
    </citation>
    <scope>NUCLEOTIDE SEQUENCE [LARGE SCALE GENOMIC DNA]</scope>
    <source>
        <strain evidence="6 7">AG-B5</strain>
    </source>
</reference>
<name>A0ABR2X2M2_9FUNG</name>
<dbReference type="Gene3D" id="2.30.110.10">
    <property type="entry name" value="Electron Transport, Fmn-binding Protein, Chain A"/>
    <property type="match status" value="1"/>
</dbReference>